<dbReference type="Proteomes" id="UP001163823">
    <property type="component" value="Chromosome 3"/>
</dbReference>
<keyword evidence="2" id="KW-1185">Reference proteome</keyword>
<dbReference type="GO" id="GO:0010224">
    <property type="term" value="P:response to UV-B"/>
    <property type="evidence" value="ECO:0007669"/>
    <property type="project" value="TreeGrafter"/>
</dbReference>
<reference evidence="1" key="1">
    <citation type="journal article" date="2023" name="Science">
        <title>Elucidation of the pathway for biosynthesis of saponin adjuvants from the soapbark tree.</title>
        <authorList>
            <person name="Reed J."/>
            <person name="Orme A."/>
            <person name="El-Demerdash A."/>
            <person name="Owen C."/>
            <person name="Martin L.B.B."/>
            <person name="Misra R.C."/>
            <person name="Kikuchi S."/>
            <person name="Rejzek M."/>
            <person name="Martin A.C."/>
            <person name="Harkess A."/>
            <person name="Leebens-Mack J."/>
            <person name="Louveau T."/>
            <person name="Stephenson M.J."/>
            <person name="Osbourn A."/>
        </authorList>
    </citation>
    <scope>NUCLEOTIDE SEQUENCE</scope>
    <source>
        <strain evidence="1">S10</strain>
    </source>
</reference>
<dbReference type="Pfam" id="PF00400">
    <property type="entry name" value="WD40"/>
    <property type="match status" value="1"/>
</dbReference>
<evidence type="ECO:0000313" key="1">
    <source>
        <dbReference type="EMBL" id="KAJ7975693.1"/>
    </source>
</evidence>
<evidence type="ECO:0000313" key="2">
    <source>
        <dbReference type="Proteomes" id="UP001163823"/>
    </source>
</evidence>
<proteinExistence type="predicted"/>
<gene>
    <name evidence="1" type="ORF">O6P43_005578</name>
</gene>
<comment type="caution">
    <text evidence="1">The sequence shown here is derived from an EMBL/GenBank/DDBJ whole genome shotgun (WGS) entry which is preliminary data.</text>
</comment>
<dbReference type="InterPro" id="IPR015943">
    <property type="entry name" value="WD40/YVTN_repeat-like_dom_sf"/>
</dbReference>
<dbReference type="Gene3D" id="2.130.10.10">
    <property type="entry name" value="YVTN repeat-like/Quinoprotein amine dehydrogenase"/>
    <property type="match status" value="1"/>
</dbReference>
<dbReference type="KEGG" id="qsa:O6P43_005578"/>
<dbReference type="PANTHER" id="PTHR45389:SF1">
    <property type="entry name" value="WD REPEAT-CONTAINING PROTEIN RUP1"/>
    <property type="match status" value="1"/>
</dbReference>
<dbReference type="AlphaFoldDB" id="A0AAD7Q6B8"/>
<organism evidence="1 2">
    <name type="scientific">Quillaja saponaria</name>
    <name type="common">Soap bark tree</name>
    <dbReference type="NCBI Taxonomy" id="32244"/>
    <lineage>
        <taxon>Eukaryota</taxon>
        <taxon>Viridiplantae</taxon>
        <taxon>Streptophyta</taxon>
        <taxon>Embryophyta</taxon>
        <taxon>Tracheophyta</taxon>
        <taxon>Spermatophyta</taxon>
        <taxon>Magnoliopsida</taxon>
        <taxon>eudicotyledons</taxon>
        <taxon>Gunneridae</taxon>
        <taxon>Pentapetalae</taxon>
        <taxon>rosids</taxon>
        <taxon>fabids</taxon>
        <taxon>Fabales</taxon>
        <taxon>Quillajaceae</taxon>
        <taxon>Quillaja</taxon>
    </lineage>
</organism>
<dbReference type="EMBL" id="JARAOO010000003">
    <property type="protein sequence ID" value="KAJ7975693.1"/>
    <property type="molecule type" value="Genomic_DNA"/>
</dbReference>
<dbReference type="PANTHER" id="PTHR45389">
    <property type="entry name" value="WD REPEAT-CONTAINING PROTEIN RUP1"/>
    <property type="match status" value="1"/>
</dbReference>
<accession>A0AAD7Q6B8</accession>
<name>A0AAD7Q6B8_QUISA</name>
<protein>
    <submittedName>
        <fullName evidence="1">E3 ubiquitin-protein ligase COP1</fullName>
    </submittedName>
</protein>
<sequence>MGNEKILHCTTSESVEQEQEKLEEERARSEWNLSLTTVVSSSSTGARSDTLGVIEFDPSDTVVATGGIARKIRIYSSSSLLPNGEYDHIALLDHDSACDYYVCTPAKLSNLRWKPNSSGRVLGSGDYDGVVTEYDLEIKIPVFERDEHGGSRVWSMDYSHCDPVVGASGSDDGTLQMWDTRCDGSQSFAMVRPGVTCSSVCCVEFDPFGDALVVVGCANRKVYGMISGKWLTRF</sequence>
<dbReference type="SUPFAM" id="SSF50978">
    <property type="entry name" value="WD40 repeat-like"/>
    <property type="match status" value="1"/>
</dbReference>
<dbReference type="InterPro" id="IPR001680">
    <property type="entry name" value="WD40_rpt"/>
</dbReference>
<dbReference type="InterPro" id="IPR036322">
    <property type="entry name" value="WD40_repeat_dom_sf"/>
</dbReference>
<dbReference type="InterPro" id="IPR044616">
    <property type="entry name" value="RUP1/2"/>
</dbReference>
<dbReference type="SMART" id="SM00320">
    <property type="entry name" value="WD40"/>
    <property type="match status" value="3"/>
</dbReference>